<evidence type="ECO:0008006" key="4">
    <source>
        <dbReference type="Google" id="ProtNLM"/>
    </source>
</evidence>
<name>A0A5C5G9H5_9RHOB</name>
<evidence type="ECO:0000313" key="2">
    <source>
        <dbReference type="EMBL" id="TNY30705.1"/>
    </source>
</evidence>
<feature type="compositionally biased region" description="Acidic residues" evidence="1">
    <location>
        <begin position="158"/>
        <end position="171"/>
    </location>
</feature>
<feature type="compositionally biased region" description="Basic and acidic residues" evidence="1">
    <location>
        <begin position="575"/>
        <end position="584"/>
    </location>
</feature>
<feature type="compositionally biased region" description="Acidic residues" evidence="1">
    <location>
        <begin position="126"/>
        <end position="135"/>
    </location>
</feature>
<keyword evidence="3" id="KW-1185">Reference proteome</keyword>
<feature type="compositionally biased region" description="Acidic residues" evidence="1">
    <location>
        <begin position="199"/>
        <end position="255"/>
    </location>
</feature>
<dbReference type="Proteomes" id="UP000314011">
    <property type="component" value="Unassembled WGS sequence"/>
</dbReference>
<dbReference type="AlphaFoldDB" id="A0A5C5G9H5"/>
<evidence type="ECO:0000313" key="3">
    <source>
        <dbReference type="Proteomes" id="UP000314011"/>
    </source>
</evidence>
<reference evidence="2 3" key="1">
    <citation type="submission" date="2019-06" db="EMBL/GenBank/DDBJ databases">
        <title>Genome of new Rhodobacteraceae sp. SM1903.</title>
        <authorList>
            <person name="Ren X."/>
        </authorList>
    </citation>
    <scope>NUCLEOTIDE SEQUENCE [LARGE SCALE GENOMIC DNA]</scope>
    <source>
        <strain evidence="2 3">SM1903</strain>
    </source>
</reference>
<feature type="compositionally biased region" description="Basic and acidic residues" evidence="1">
    <location>
        <begin position="148"/>
        <end position="157"/>
    </location>
</feature>
<feature type="region of interest" description="Disordered" evidence="1">
    <location>
        <begin position="501"/>
        <end position="537"/>
    </location>
</feature>
<dbReference type="PROSITE" id="PS51257">
    <property type="entry name" value="PROKAR_LIPOPROTEIN"/>
    <property type="match status" value="1"/>
</dbReference>
<dbReference type="EMBL" id="VFFF01000004">
    <property type="protein sequence ID" value="TNY30705.1"/>
    <property type="molecule type" value="Genomic_DNA"/>
</dbReference>
<sequence length="884" mass="94870">MAEPSKILTVSYGTFSCTLEGFDDAFDTMKAIAEYFRDLAADDRYFGAEPPTPDPEMLARIAEREVERRVEARRERGGYILRPALGTAAAAMAPQQQPASQQQQQPPKSAPKDDDKSAVAAALDTSDAEQDEAATEADKVTDLSALLSEDKSARAAEDAPEETATAEEAAEEPAAAPEPEEESVAAEQQSEAPAAPDVEGSEDETPEEVADLETDAPEEAEAEPEPVEEQVEDAADDDSAAEVAEAEEPAAEAEPEVAAPPPAPEAPKQRAWADLTDDEKRWQRKARAAKRELERRAEEERKAAAAEQAAAEAEEDAADGAVTEAEAVVTPTPAPVRREAESVAAKLARIRAVVGQSSDDDIEDEPEDATASTTDEKVEDEAADIAAFEDEVEDDVALTEVDTVEDDEPEDALTASDSDDDLAAAEEEDDDDGDSVLGNLLAEDEAARTAAEEPAPVEVDVSEAADETEVATDESDEIEQPKPAPIRARVVRMKRSDFEASLAAEAEDDTPAAAQVDDEVRPGADVEPPEDTAPLHDLASLDGIDEFDGLVAGDDQTESQLSEEDEAALLDELAEVERIGRADEATTDQAYDDEDEDDGVYVLENATPEIAEEDEPDTVAEERPAEEEHDVVAHDEDDDLPRRGRGSLLTGSPESDEASMSRILSETDAQLQEPEGNRRRQAIAHLKAAVAATEAARRLGENSGGAAEGEENIFRDDLDQVVRPRRAVRPENRSDRPRPAPLKLVASQRVDVPGTDRPSADHSAEAPVRPRRVTSGGAAARPVASSEQDADFARFAADVGAASLTDLLEAAAAHEAFVEGHEDVSRPHIMKKVQAIMTDEFTREDGLRAFGTLLRQGRIEKVRNGRFQVSSQTRFRPVRAASGD</sequence>
<feature type="compositionally biased region" description="Basic and acidic residues" evidence="1">
    <location>
        <begin position="289"/>
        <end position="304"/>
    </location>
</feature>
<dbReference type="OrthoDB" id="7798282at2"/>
<protein>
    <recommendedName>
        <fullName evidence="4">Chemotaxis protein CheA</fullName>
    </recommendedName>
</protein>
<comment type="caution">
    <text evidence="2">The sequence shown here is derived from an EMBL/GenBank/DDBJ whole genome shotgun (WGS) entry which is preliminary data.</text>
</comment>
<feature type="region of interest" description="Disordered" evidence="1">
    <location>
        <begin position="575"/>
        <end position="786"/>
    </location>
</feature>
<feature type="compositionally biased region" description="Low complexity" evidence="1">
    <location>
        <begin position="185"/>
        <end position="197"/>
    </location>
</feature>
<feature type="compositionally biased region" description="Low complexity" evidence="1">
    <location>
        <begin position="319"/>
        <end position="331"/>
    </location>
</feature>
<feature type="compositionally biased region" description="Acidic residues" evidence="1">
    <location>
        <begin position="358"/>
        <end position="368"/>
    </location>
</feature>
<proteinExistence type="predicted"/>
<feature type="compositionally biased region" description="Basic and acidic residues" evidence="1">
    <location>
        <begin position="712"/>
        <end position="738"/>
    </location>
</feature>
<feature type="compositionally biased region" description="Acidic residues" evidence="1">
    <location>
        <begin position="460"/>
        <end position="478"/>
    </location>
</feature>
<evidence type="ECO:0000256" key="1">
    <source>
        <dbReference type="SAM" id="MobiDB-lite"/>
    </source>
</evidence>
<organism evidence="2 3">
    <name type="scientific">Pelagovum pacificum</name>
    <dbReference type="NCBI Taxonomy" id="2588711"/>
    <lineage>
        <taxon>Bacteria</taxon>
        <taxon>Pseudomonadati</taxon>
        <taxon>Pseudomonadota</taxon>
        <taxon>Alphaproteobacteria</taxon>
        <taxon>Rhodobacterales</taxon>
        <taxon>Paracoccaceae</taxon>
        <taxon>Pelagovum</taxon>
    </lineage>
</organism>
<feature type="compositionally biased region" description="Low complexity" evidence="1">
    <location>
        <begin position="88"/>
        <end position="107"/>
    </location>
</feature>
<gene>
    <name evidence="2" type="ORF">FHY64_19190</name>
</gene>
<feature type="compositionally biased region" description="Acidic residues" evidence="1">
    <location>
        <begin position="377"/>
        <end position="434"/>
    </location>
</feature>
<feature type="region of interest" description="Disordered" evidence="1">
    <location>
        <begin position="86"/>
        <end position="337"/>
    </location>
</feature>
<dbReference type="RefSeq" id="WP_140197500.1">
    <property type="nucleotide sequence ID" value="NZ_CP065915.1"/>
</dbReference>
<feature type="region of interest" description="Disordered" evidence="1">
    <location>
        <begin position="352"/>
        <end position="486"/>
    </location>
</feature>
<accession>A0A5C5G9H5</accession>
<feature type="compositionally biased region" description="Acidic residues" evidence="1">
    <location>
        <begin position="590"/>
        <end position="599"/>
    </location>
</feature>
<feature type="compositionally biased region" description="Low complexity" evidence="1">
    <location>
        <begin position="684"/>
        <end position="694"/>
    </location>
</feature>
<feature type="compositionally biased region" description="Acidic residues" evidence="1">
    <location>
        <begin position="610"/>
        <end position="639"/>
    </location>
</feature>